<protein>
    <recommendedName>
        <fullName evidence="3">Partial AB-hydrolase lipase domain-containing protein</fullName>
    </recommendedName>
</protein>
<feature type="region of interest" description="Disordered" evidence="1">
    <location>
        <begin position="143"/>
        <end position="176"/>
    </location>
</feature>
<accession>A0ABZ1CUB8</accession>
<feature type="compositionally biased region" description="Polar residues" evidence="1">
    <location>
        <begin position="80"/>
        <end position="113"/>
    </location>
</feature>
<organism evidence="4 5">
    <name type="scientific">Kwoniella shivajii</name>
    <dbReference type="NCBI Taxonomy" id="564305"/>
    <lineage>
        <taxon>Eukaryota</taxon>
        <taxon>Fungi</taxon>
        <taxon>Dikarya</taxon>
        <taxon>Basidiomycota</taxon>
        <taxon>Agaricomycotina</taxon>
        <taxon>Tremellomycetes</taxon>
        <taxon>Tremellales</taxon>
        <taxon>Cryptococcaceae</taxon>
        <taxon>Kwoniella</taxon>
    </lineage>
</organism>
<dbReference type="Pfam" id="PF04083">
    <property type="entry name" value="Abhydro_lipase"/>
    <property type="match status" value="1"/>
</dbReference>
<feature type="domain" description="Partial AB-hydrolase lipase" evidence="3">
    <location>
        <begin position="335"/>
        <end position="396"/>
    </location>
</feature>
<feature type="region of interest" description="Disordered" evidence="1">
    <location>
        <begin position="15"/>
        <end position="125"/>
    </location>
</feature>
<evidence type="ECO:0000259" key="3">
    <source>
        <dbReference type="Pfam" id="PF04083"/>
    </source>
</evidence>
<feature type="compositionally biased region" description="Low complexity" evidence="1">
    <location>
        <begin position="30"/>
        <end position="41"/>
    </location>
</feature>
<dbReference type="GeneID" id="87954024"/>
<dbReference type="Proteomes" id="UP001329825">
    <property type="component" value="Chromosome 2"/>
</dbReference>
<dbReference type="SUPFAM" id="SSF53474">
    <property type="entry name" value="alpha/beta-Hydrolases"/>
    <property type="match status" value="1"/>
</dbReference>
<keyword evidence="2" id="KW-0472">Membrane</keyword>
<dbReference type="InterPro" id="IPR029058">
    <property type="entry name" value="AB_hydrolase_fold"/>
</dbReference>
<feature type="compositionally biased region" description="Low complexity" evidence="1">
    <location>
        <begin position="70"/>
        <end position="79"/>
    </location>
</feature>
<keyword evidence="2" id="KW-1133">Transmembrane helix</keyword>
<feature type="region of interest" description="Disordered" evidence="1">
    <location>
        <begin position="685"/>
        <end position="714"/>
    </location>
</feature>
<name>A0ABZ1CUB8_9TREE</name>
<keyword evidence="2" id="KW-0812">Transmembrane</keyword>
<dbReference type="Gene3D" id="3.40.50.1820">
    <property type="entry name" value="alpha/beta hydrolase"/>
    <property type="match status" value="1"/>
</dbReference>
<feature type="transmembrane region" description="Helical" evidence="2">
    <location>
        <begin position="548"/>
        <end position="570"/>
    </location>
</feature>
<dbReference type="PANTHER" id="PTHR11005">
    <property type="entry name" value="LYSOSOMAL ACID LIPASE-RELATED"/>
    <property type="match status" value="1"/>
</dbReference>
<evidence type="ECO:0000313" key="4">
    <source>
        <dbReference type="EMBL" id="WRT64952.1"/>
    </source>
</evidence>
<proteinExistence type="predicted"/>
<dbReference type="InterPro" id="IPR006693">
    <property type="entry name" value="AB_hydrolase_lipase"/>
</dbReference>
<evidence type="ECO:0000256" key="2">
    <source>
        <dbReference type="SAM" id="Phobius"/>
    </source>
</evidence>
<feature type="transmembrane region" description="Helical" evidence="2">
    <location>
        <begin position="272"/>
        <end position="295"/>
    </location>
</feature>
<feature type="compositionally biased region" description="Low complexity" evidence="1">
    <location>
        <begin position="213"/>
        <end position="224"/>
    </location>
</feature>
<keyword evidence="5" id="KW-1185">Reference proteome</keyword>
<dbReference type="RefSeq" id="XP_062789692.1">
    <property type="nucleotide sequence ID" value="XM_062933641.1"/>
</dbReference>
<sequence length="714" mass="80186">MSALLPSSILGVATTVISSPSPTPEELRKSLSPSGGAPLSGDPHLIPSKYIVNTEGKRDEEIGATPSPTSNSNSNSNSNFNQEQYHSTGQSTSLNPHPSRVSTSPNLHTDNNTFPPPIHLTRAPPSTLLDAPARAAMSLPNGTTAAAQARAVRGGSETRTPEYEIDQDGLGRHQKQNGFFDNRFMSEEESTPLLAPTPTYPGRNSNGDYPNISRSSSTGSNSSNRGILRRIFIDRSTTPSQHLTRPTFPPPSLSTYSPIPPRPLTFMSKINLFINQSISILLSTYFLIFVVLWAFSAEIAKALPKWVWPDRPRKFPWDDESYWKKEGKKVSKDPADYAKQVGMDIEHQTVETDDGYFLKMHRVIDPKATPHSDGRGGFPVLILHGLFQSSGSFVTSEDRSLAFWLAKNGGYQVYLGNTRGVFDMGHRSFGRNDPRFWDWTIRELAMYDLPALVDHVCRETGYDKIGFIGHSQGNGLAFISLSLGMCPSLGEKLSVFIALAPAVYAGPLTHGFPFTALNKMEWSKWKRFFGVLDFIPLMRWAYDYAPARLFAALGYIMFAFLFGWTDANWLHRRKTKMFRFTPTPVSSASIFWWCGKGGFADRKCTLDDSLDKWFDNRFPPLSIYHGGRDHLVLAEPLLERLEKKEKDVKVIKVTKLDKSEHCDFYWAAEAVEWAYLSFMDDIESTRPKYPDEEESSREEESTETNVDPNHNEYK</sequence>
<feature type="region of interest" description="Disordered" evidence="1">
    <location>
        <begin position="189"/>
        <end position="224"/>
    </location>
</feature>
<evidence type="ECO:0000313" key="5">
    <source>
        <dbReference type="Proteomes" id="UP001329825"/>
    </source>
</evidence>
<dbReference type="EMBL" id="CP141882">
    <property type="protein sequence ID" value="WRT64952.1"/>
    <property type="molecule type" value="Genomic_DNA"/>
</dbReference>
<reference evidence="4 5" key="1">
    <citation type="submission" date="2024-01" db="EMBL/GenBank/DDBJ databases">
        <title>Comparative genomics of Cryptococcus and Kwoniella reveals pathogenesis evolution and contrasting modes of karyotype evolution via chromosome fusion or intercentromeric recombination.</title>
        <authorList>
            <person name="Coelho M.A."/>
            <person name="David-Palma M."/>
            <person name="Shea T."/>
            <person name="Bowers K."/>
            <person name="McGinley-Smith S."/>
            <person name="Mohammad A.W."/>
            <person name="Gnirke A."/>
            <person name="Yurkov A.M."/>
            <person name="Nowrousian M."/>
            <person name="Sun S."/>
            <person name="Cuomo C.A."/>
            <person name="Heitman J."/>
        </authorList>
    </citation>
    <scope>NUCLEOTIDE SEQUENCE [LARGE SCALE GENOMIC DNA]</scope>
    <source>
        <strain evidence="4">CBS 11374</strain>
    </source>
</reference>
<feature type="compositionally biased region" description="Acidic residues" evidence="1">
    <location>
        <begin position="691"/>
        <end position="702"/>
    </location>
</feature>
<evidence type="ECO:0000256" key="1">
    <source>
        <dbReference type="SAM" id="MobiDB-lite"/>
    </source>
</evidence>
<gene>
    <name evidence="4" type="ORF">IL334_001893</name>
</gene>